<evidence type="ECO:0000259" key="20">
    <source>
        <dbReference type="PROSITE" id="PS51158"/>
    </source>
</evidence>
<evidence type="ECO:0000256" key="11">
    <source>
        <dbReference type="ARBA" id="ARBA00061584"/>
    </source>
</evidence>
<comment type="caution">
    <text evidence="21">The sequence shown here is derived from an EMBL/GenBank/DDBJ whole genome shotgun (WGS) entry which is preliminary data.</text>
</comment>
<dbReference type="GO" id="GO:0005524">
    <property type="term" value="F:ATP binding"/>
    <property type="evidence" value="ECO:0007669"/>
    <property type="project" value="UniProtKB-KW"/>
</dbReference>
<dbReference type="Gene3D" id="1.25.40.10">
    <property type="entry name" value="Tetratricopeptide repeat domain"/>
    <property type="match status" value="1"/>
</dbReference>
<comment type="subunit">
    <text evidence="12">Monomer or homodimer. Interacts with Calmodulin/CALM1; this interaction is strictly required for phosphorylation activity.</text>
</comment>
<evidence type="ECO:0000256" key="6">
    <source>
        <dbReference type="ARBA" id="ARBA00022837"/>
    </source>
</evidence>
<evidence type="ECO:0000256" key="5">
    <source>
        <dbReference type="ARBA" id="ARBA00022777"/>
    </source>
</evidence>
<feature type="transmembrane region" description="Helical" evidence="17">
    <location>
        <begin position="68"/>
        <end position="88"/>
    </location>
</feature>
<dbReference type="FunFam" id="1.25.40.10:FF:000229">
    <property type="entry name" value="Eukaryotic elongation factor 2 kinase"/>
    <property type="match status" value="1"/>
</dbReference>
<dbReference type="SUPFAM" id="SSF56112">
    <property type="entry name" value="Protein kinase-like (PK-like)"/>
    <property type="match status" value="1"/>
</dbReference>
<keyword evidence="17" id="KW-1133">Transmembrane helix</keyword>
<keyword evidence="22" id="KW-1185">Reference proteome</keyword>
<dbReference type="GO" id="GO:0016616">
    <property type="term" value="F:oxidoreductase activity, acting on the CH-OH group of donors, NAD or NADP as acceptor"/>
    <property type="evidence" value="ECO:0007669"/>
    <property type="project" value="InterPro"/>
</dbReference>
<keyword evidence="17" id="KW-0472">Membrane</keyword>
<dbReference type="InterPro" id="IPR036465">
    <property type="entry name" value="vWFA_dom_sf"/>
</dbReference>
<dbReference type="CDD" id="cd16967">
    <property type="entry name" value="Alpha_kinase_eEF2K"/>
    <property type="match status" value="1"/>
</dbReference>
<dbReference type="PANTHER" id="PTHR46478">
    <property type="entry name" value="VON WILLEBRAND FACTOR A DOMAIN-CONTAINING PROTEIN 3A"/>
    <property type="match status" value="1"/>
</dbReference>
<dbReference type="CDD" id="cd00198">
    <property type="entry name" value="vWFA"/>
    <property type="match status" value="1"/>
</dbReference>
<dbReference type="Gene3D" id="3.30.200.20">
    <property type="entry name" value="Phosphorylase Kinase, domain 1"/>
    <property type="match status" value="2"/>
</dbReference>
<dbReference type="InterPro" id="IPR002035">
    <property type="entry name" value="VWF_A"/>
</dbReference>
<keyword evidence="5" id="KW-0418">Kinase</keyword>
<dbReference type="Pfam" id="PF02816">
    <property type="entry name" value="Alpha_kinase"/>
    <property type="match status" value="1"/>
</dbReference>
<dbReference type="FunFam" id="3.30.200.20:FF:000336">
    <property type="entry name" value="Eukaryotic elongation factor 2 kinase"/>
    <property type="match status" value="1"/>
</dbReference>
<protein>
    <recommendedName>
        <fullName evidence="14">Eukaryotic elongation factor 2 kinase</fullName>
        <ecNumber evidence="13">2.7.11.20</ecNumber>
    </recommendedName>
    <alternativeName>
        <fullName evidence="15">Calcium/calmodulin-dependent eukaryotic elongation factor 2 kinase</fullName>
    </alternativeName>
</protein>
<feature type="region of interest" description="Disordered" evidence="16">
    <location>
        <begin position="750"/>
        <end position="781"/>
    </location>
</feature>
<keyword evidence="3" id="KW-0808">Transferase</keyword>
<dbReference type="GO" id="GO:0004686">
    <property type="term" value="F:elongation factor-2 kinase activity"/>
    <property type="evidence" value="ECO:0007669"/>
    <property type="project" value="UniProtKB-EC"/>
</dbReference>
<evidence type="ECO:0000256" key="16">
    <source>
        <dbReference type="SAM" id="MobiDB-lite"/>
    </source>
</evidence>
<dbReference type="Gene3D" id="3.40.50.410">
    <property type="entry name" value="von Willebrand factor, type A domain"/>
    <property type="match status" value="2"/>
</dbReference>
<feature type="chain" id="PRO_5035464829" description="Eukaryotic elongation factor 2 kinase" evidence="18">
    <location>
        <begin position="27"/>
        <end position="2497"/>
    </location>
</feature>
<dbReference type="InterPro" id="IPR037663">
    <property type="entry name" value="Mosmo"/>
</dbReference>
<feature type="compositionally biased region" description="Low complexity" evidence="16">
    <location>
        <begin position="1830"/>
        <end position="1840"/>
    </location>
</feature>
<dbReference type="Gene3D" id="3.20.200.10">
    <property type="entry name" value="MHCK/EF2 kinase"/>
    <property type="match status" value="1"/>
</dbReference>
<dbReference type="Pfam" id="PF13768">
    <property type="entry name" value="VWA_3"/>
    <property type="match status" value="3"/>
</dbReference>
<dbReference type="FunFam" id="3.30.200.20:FF:000230">
    <property type="entry name" value="Eukaryotic elongation factor 2 kinase"/>
    <property type="match status" value="1"/>
</dbReference>
<dbReference type="GO" id="GO:0005516">
    <property type="term" value="F:calmodulin binding"/>
    <property type="evidence" value="ECO:0007669"/>
    <property type="project" value="UniProtKB-KW"/>
</dbReference>
<dbReference type="Pfam" id="PF18800">
    <property type="entry name" value="Atthog"/>
    <property type="match status" value="1"/>
</dbReference>
<keyword evidence="1" id="KW-0723">Serine/threonine-protein kinase</keyword>
<keyword evidence="4" id="KW-0547">Nucleotide-binding</keyword>
<feature type="domain" description="VWFA" evidence="19">
    <location>
        <begin position="983"/>
        <end position="1156"/>
    </location>
</feature>
<dbReference type="InterPro" id="IPR011990">
    <property type="entry name" value="TPR-like_helical_dom_sf"/>
</dbReference>
<keyword evidence="7" id="KW-0067">ATP-binding</keyword>
<organism evidence="21 22">
    <name type="scientific">Zosterops borbonicus</name>
    <dbReference type="NCBI Taxonomy" id="364589"/>
    <lineage>
        <taxon>Eukaryota</taxon>
        <taxon>Metazoa</taxon>
        <taxon>Chordata</taxon>
        <taxon>Craniata</taxon>
        <taxon>Vertebrata</taxon>
        <taxon>Euteleostomi</taxon>
        <taxon>Archelosauria</taxon>
        <taxon>Archosauria</taxon>
        <taxon>Dinosauria</taxon>
        <taxon>Saurischia</taxon>
        <taxon>Theropoda</taxon>
        <taxon>Coelurosauria</taxon>
        <taxon>Aves</taxon>
        <taxon>Neognathae</taxon>
        <taxon>Neoaves</taxon>
        <taxon>Telluraves</taxon>
        <taxon>Australaves</taxon>
        <taxon>Passeriformes</taxon>
        <taxon>Sylvioidea</taxon>
        <taxon>Zosteropidae</taxon>
        <taxon>Zosterops</taxon>
    </lineage>
</organism>
<keyword evidence="8" id="KW-0112">Calmodulin-binding</keyword>
<accession>A0A8K1LUU5</accession>
<feature type="region of interest" description="Disordered" evidence="16">
    <location>
        <begin position="2200"/>
        <end position="2250"/>
    </location>
</feature>
<evidence type="ECO:0000256" key="2">
    <source>
        <dbReference type="ARBA" id="ARBA00022553"/>
    </source>
</evidence>
<dbReference type="InterPro" id="IPR036291">
    <property type="entry name" value="NAD(P)-bd_dom_sf"/>
</dbReference>
<feature type="domain" description="Alpha-type protein kinase" evidence="20">
    <location>
        <begin position="1893"/>
        <end position="2103"/>
    </location>
</feature>
<keyword evidence="17" id="KW-0812">Transmembrane</keyword>
<proteinExistence type="inferred from homology"/>
<evidence type="ECO:0000256" key="14">
    <source>
        <dbReference type="ARBA" id="ARBA00067847"/>
    </source>
</evidence>
<dbReference type="InterPro" id="IPR011009">
    <property type="entry name" value="Kinase-like_dom_sf"/>
</dbReference>
<dbReference type="PROSITE" id="PS51158">
    <property type="entry name" value="ALPHA_KINASE"/>
    <property type="match status" value="1"/>
</dbReference>
<gene>
    <name evidence="21" type="ORF">HGM15179_000387</name>
</gene>
<sequence>MDKLTIISGCLFLAADIFAIASLANPDWINTGESAGALTVGLVRQCQTIHGRDRTCIPPRLPPEWVTTLFFIIMGIISLTVTCGLLVASHWRREATKYARWIAFTGKRTNGENTVSKGANDRRMDKKLQFGLLEINIGVSGNGGEEMEFAEETVTDFESRLSEVIELYQHRIQWLLQDSRKVFGVIKGTKVGLLVDVSHLSYGPRLLDFQKNLLCLIDEQLCYKKQLYCLSFSTEISLLWESPKTINVHVLHEARLWIQELEPGRGCNLLKALRHVLPIKELNSLVLIVGSCPDQSFGILCDYAEQCTLGRKVQIHTVIYDYTNPASLAVLKNLTEAVRGRYHCYSCKGENFDSSDFHLLLQESQKAKDLLKSIKQTFQRRVGGLLGSKRADISTEFANTAPSSFFLKPAQHKGPLAIQTPSILAKTSAEWLKAYGLKAKKLDLYQVLAPNAFSPVEDFVPILKKTVSSTLHEKVMMQFEWYDGTVKNIHVDLPVLYSYQKLLAKMVRIYEKRIDWLSVASRRIWGSVCERRVVVLVDISVTNSTCISHIQHSLRLLLEEQMSNKDFFNIIAFGSDVVPWQQELCPSQPENLEKAWRWVLSLECKGSRNLMSALRRAVEVDFKDKDKSQGLYLLATGIPDQETHTISAYVAEACEGFDLQLHVCLFSVTKDTDSTGIIPARYADPREAASAFKEIVQAANGRFHWFGEAGIFESDDITSIISEMEKAKIYSQKCAFLVDSLKQRSVNQSVKPLTPEGDSNVLMRSKRKKPQKVPSPKPTAVLKDVKDNYGAERNPPVRVLAWRPPSAKAGIPPAQTVKEWPQTKNKGKHKLRRQPELSVSVFYTGEGRNVGTIYQKYPKAMCIRKSVCSVTLPKEEEICSSKEWLTKYSIKKLKLELPRLMFGPGCIHQKKTVESLHKEVSAKYCSIFPSAEINGVVKHLHFHPKELEIYTEQLERVVQRYIQRVQWLLSGSRELFGTILEANVCVLIDTSGSMGPYLPPVTKELTSLIWEQLRKNGVRFNLLRFAENTESWKEYLVEATDESCHDAVQWASTCHAHGNSCILAAVQKALSFQGVEALYLLTDGKPDTSCNLILKEMETLIKKQDIKIHTICFSVADRGAVEFLKKLASQTGGRFHCSSGGEDAQLAAHRILTEGLDDEDCLILLPVVMLEGSTEELPSSQGCESQVTEPAGLLAPRSSRTMVTGGGGYLGYNLGCALVSSGIAVVLFDVRKPKWEIPSGADFFRGDVRDYEAVFEACEGVDCVFHVAACGMSGSEQLQKKDHIESINVGGTKIIIDVCKQRNIPRLIYTSTVNVVFGGNPIEEGDEETVPYFPLEKQFNHYSRTKAIADQMVLAANGTLLKGGDKLHTCVLRPPGIYGPEEQRHLPRVAVNIQRRLFNFKFGNHKVQMNWVHIGNLVQAHLLAAEALTSEKGYVASGQAYYIHDGENVIFSEWIVPLTDIRDYDAILAACEGADCVFHVASYGMSGLEQLHKKEIETVNINGTRLILNACKVQNIPRLVYTSSVNVVFGGLPIEDGDEESLPYFPIDKLIDHYSRTKSIAEQMVLAANESSLAGGGTLHTCVLRPPGIYGPEEQRHLPRLAKIIERRLLSFKFGDPTVKMNWIHVENFVQAHILAAEALTPEKNFIASGQVYFIHDGEKSNLFEWLTPLFERLGCSKPWIRIPTCLVYASATFMEHLHSVLRPVVDLPPLLTRNEVQNISVTHTFRIDKARAQLGEGQQLVKGLEDKSYEEQELNQAPAIMADEDLIFRMEGIDNARTTPADSGNYLDADSDDEDNYFICPITDDPVSNKSASNKVDNYYSSLAKTEKYSSSSSPRSFSFKNDTQHRSKHGSVIDHGRETWKHAIEKAKHMPDPWAQFHLEDIETERATRYRYNAVTGDWVEDEVLIKMASQPFGRGAMRECFRTKKLSNFLHTQNWKGAYNYVAKQYIESVSRDVYFEDVRLQMEAKLWGEEYNRHKPPKQVDIVQTCIIEMKNRPGKPLFHLEHYIEGKYIKYNSNSGFVRDDNIRLTPQAFSHFTFERSGHQLIVVDIQGVGDLYTDPQIHTESGTDFGDGNLGVRGMALFFHSHFCNNICKSMGLTPFDLSSKEKDALDYNKKLLESAQTILRGTEEKCGSRRVRTVSGSRPPLLFRLSENSGDESMSDVAFDSLPCSPSSATPHSHKVDVLNWPVFSEVDNLDQLDNKRDFENGGDSGYPSEKRSETEDLDHRERGHSNNSQRQESDEDSLGSSARISVEKWNLYNSSRVHIHRPSCVAQEIQRLNALELEKKIGKSILGKVHLAMVRYHEAGRFCEKDEEWDQESALYHLEHAADCGELEAIVGLGLMCSQLPHHILSEVTLEDTKENRNKGFNYLLRAAEAGDRPSMILVARAYDTGVNLGADRAQDWKEALHWYNTALNMTECDDGGEYDDTQDEPRYLLLAREAEMLMMGGFNLDKDPQRSGELYTEAAEAAMEAMKGRLANQYYQKAEEAWAMMEE</sequence>
<dbReference type="GO" id="GO:0006694">
    <property type="term" value="P:steroid biosynthetic process"/>
    <property type="evidence" value="ECO:0007669"/>
    <property type="project" value="InterPro"/>
</dbReference>
<evidence type="ECO:0000256" key="1">
    <source>
        <dbReference type="ARBA" id="ARBA00022527"/>
    </source>
</evidence>
<dbReference type="InterPro" id="IPR047588">
    <property type="entry name" value="eEF2K_a_kinase_dom"/>
</dbReference>
<dbReference type="EMBL" id="SWJQ01000006">
    <property type="protein sequence ID" value="TRZ26776.1"/>
    <property type="molecule type" value="Genomic_DNA"/>
</dbReference>
<evidence type="ECO:0000256" key="17">
    <source>
        <dbReference type="SAM" id="Phobius"/>
    </source>
</evidence>
<dbReference type="SMART" id="SM00811">
    <property type="entry name" value="Alpha_kinase"/>
    <property type="match status" value="1"/>
</dbReference>
<evidence type="ECO:0000313" key="22">
    <source>
        <dbReference type="Proteomes" id="UP000796761"/>
    </source>
</evidence>
<evidence type="ECO:0000256" key="7">
    <source>
        <dbReference type="ARBA" id="ARBA00022840"/>
    </source>
</evidence>
<evidence type="ECO:0000256" key="15">
    <source>
        <dbReference type="ARBA" id="ARBA00078015"/>
    </source>
</evidence>
<dbReference type="Proteomes" id="UP000796761">
    <property type="component" value="Unassembled WGS sequence"/>
</dbReference>
<comment type="similarity">
    <text evidence="11">Belongs to the protein kinase superfamily. Alpha-type protein kinase family.</text>
</comment>
<dbReference type="PANTHER" id="PTHR46478:SF1">
    <property type="entry name" value="VON WILLEBRAND FACTOR A DOMAIN-CONTAINING PROTEIN 3A"/>
    <property type="match status" value="1"/>
</dbReference>
<dbReference type="PROSITE" id="PS50234">
    <property type="entry name" value="VWFA"/>
    <property type="match status" value="1"/>
</dbReference>
<evidence type="ECO:0000256" key="10">
    <source>
        <dbReference type="ARBA" id="ARBA00056154"/>
    </source>
</evidence>
<dbReference type="OrthoDB" id="301415at2759"/>
<evidence type="ECO:0000256" key="9">
    <source>
        <dbReference type="ARBA" id="ARBA00022990"/>
    </source>
</evidence>
<dbReference type="FunFam" id="3.20.200.10:FF:000002">
    <property type="entry name" value="Eukaryotic elongation factor 2 kinase"/>
    <property type="match status" value="1"/>
</dbReference>
<keyword evidence="6" id="KW-0106">Calcium</keyword>
<dbReference type="SUPFAM" id="SSF53300">
    <property type="entry name" value="vWA-like"/>
    <property type="match status" value="2"/>
</dbReference>
<feature type="compositionally biased region" description="Basic and acidic residues" evidence="16">
    <location>
        <begin position="2217"/>
        <end position="2233"/>
    </location>
</feature>
<evidence type="ECO:0000256" key="3">
    <source>
        <dbReference type="ARBA" id="ARBA00022679"/>
    </source>
</evidence>
<evidence type="ECO:0000313" key="21">
    <source>
        <dbReference type="EMBL" id="TRZ26776.1"/>
    </source>
</evidence>
<reference evidence="21" key="1">
    <citation type="submission" date="2019-04" db="EMBL/GenBank/DDBJ databases">
        <title>Genome assembly of Zosterops borbonicus 15179.</title>
        <authorList>
            <person name="Leroy T."/>
            <person name="Anselmetti Y."/>
            <person name="Tilak M.-K."/>
            <person name="Nabholz B."/>
        </authorList>
    </citation>
    <scope>NUCLEOTIDE SEQUENCE</scope>
    <source>
        <strain evidence="21">HGM_15179</strain>
        <tissue evidence="21">Muscle</tissue>
    </source>
</reference>
<dbReference type="InterPro" id="IPR004166">
    <property type="entry name" value="a-kinase_dom"/>
</dbReference>
<dbReference type="EC" id="2.7.11.20" evidence="13"/>
<dbReference type="Gene3D" id="3.40.50.720">
    <property type="entry name" value="NAD(P)-binding Rossmann-like Domain"/>
    <property type="match status" value="2"/>
</dbReference>
<evidence type="ECO:0000256" key="8">
    <source>
        <dbReference type="ARBA" id="ARBA00022860"/>
    </source>
</evidence>
<evidence type="ECO:0000256" key="18">
    <source>
        <dbReference type="SAM" id="SignalP"/>
    </source>
</evidence>
<evidence type="ECO:0000256" key="4">
    <source>
        <dbReference type="ARBA" id="ARBA00022741"/>
    </source>
</evidence>
<keyword evidence="18" id="KW-0732">Signal</keyword>
<evidence type="ECO:0000256" key="13">
    <source>
        <dbReference type="ARBA" id="ARBA00066872"/>
    </source>
</evidence>
<feature type="region of interest" description="Disordered" evidence="16">
    <location>
        <begin position="1830"/>
        <end position="1853"/>
    </location>
</feature>
<dbReference type="SUPFAM" id="SSF81901">
    <property type="entry name" value="HCP-like"/>
    <property type="match status" value="1"/>
</dbReference>
<comment type="function">
    <text evidence="10">Threonine kinase that regulates protein synthesis by controlling the rate of peptide chain elongation. Upon activation by a variety of upstream kinases including AMPK or TRPM7, phosphorylates the elongation factor EEF2 at a single site, renders it unable to bind ribosomes and thus inactive. In turn, the rate of protein synthesis is reduced.</text>
</comment>
<keyword evidence="2" id="KW-0597">Phosphoprotein</keyword>
<keyword evidence="9" id="KW-0007">Acetylation</keyword>
<evidence type="ECO:0000256" key="12">
    <source>
        <dbReference type="ARBA" id="ARBA00064266"/>
    </source>
</evidence>
<feature type="signal peptide" evidence="18">
    <location>
        <begin position="1"/>
        <end position="26"/>
    </location>
</feature>
<dbReference type="SUPFAM" id="SSF51735">
    <property type="entry name" value="NAD(P)-binding Rossmann-fold domains"/>
    <property type="match status" value="2"/>
</dbReference>
<evidence type="ECO:0000259" key="19">
    <source>
        <dbReference type="PROSITE" id="PS50234"/>
    </source>
</evidence>
<dbReference type="Pfam" id="PF01073">
    <property type="entry name" value="3Beta_HSD"/>
    <property type="match status" value="2"/>
</dbReference>
<dbReference type="InterPro" id="IPR002225">
    <property type="entry name" value="3Beta_OHSteriod_DH/Estase"/>
</dbReference>
<name>A0A8K1LUU5_9PASS</name>
<dbReference type="SMART" id="SM00327">
    <property type="entry name" value="VWA"/>
    <property type="match status" value="1"/>
</dbReference>